<accession>A0A3S5CKT6</accession>
<evidence type="ECO:0000313" key="2">
    <source>
        <dbReference type="EMBL" id="VEL16601.1"/>
    </source>
</evidence>
<reference evidence="2" key="1">
    <citation type="submission" date="2018-11" db="EMBL/GenBank/DDBJ databases">
        <authorList>
            <consortium name="Pathogen Informatics"/>
        </authorList>
    </citation>
    <scope>NUCLEOTIDE SEQUENCE</scope>
</reference>
<sequence>REILRRINHSTGSITNPGAETSSSSAHTGEAAAAYLHVVKLLLERSAPVLFDSEFGSHLLMHLVVAHDLEASRTGVRVKDHLAKVQPPTRKSLNSSNWIANAGQTLPTLRGLRLLLPLTLFFRVNPIFQLEFCFYFTFSYPDDVWKPFENGQMEETLPCDELIDYLINLLIETAKDQHVDSYEIEIDQPDDAHTVVELTLKVGLDLII</sequence>
<organism evidence="2 3">
    <name type="scientific">Protopolystoma xenopodis</name>
    <dbReference type="NCBI Taxonomy" id="117903"/>
    <lineage>
        <taxon>Eukaryota</taxon>
        <taxon>Metazoa</taxon>
        <taxon>Spiralia</taxon>
        <taxon>Lophotrochozoa</taxon>
        <taxon>Platyhelminthes</taxon>
        <taxon>Monogenea</taxon>
        <taxon>Polyopisthocotylea</taxon>
        <taxon>Polystomatidea</taxon>
        <taxon>Polystomatidae</taxon>
        <taxon>Protopolystoma</taxon>
    </lineage>
</organism>
<dbReference type="OrthoDB" id="6282807at2759"/>
<gene>
    <name evidence="2" type="ORF">PXEA_LOCUS10041</name>
</gene>
<dbReference type="EMBL" id="CAAALY010029109">
    <property type="protein sequence ID" value="VEL16601.1"/>
    <property type="molecule type" value="Genomic_DNA"/>
</dbReference>
<feature type="non-terminal residue" evidence="2">
    <location>
        <position position="1"/>
    </location>
</feature>
<evidence type="ECO:0000256" key="1">
    <source>
        <dbReference type="SAM" id="MobiDB-lite"/>
    </source>
</evidence>
<evidence type="ECO:0000313" key="3">
    <source>
        <dbReference type="Proteomes" id="UP000784294"/>
    </source>
</evidence>
<feature type="compositionally biased region" description="Polar residues" evidence="1">
    <location>
        <begin position="9"/>
        <end position="26"/>
    </location>
</feature>
<protein>
    <submittedName>
        <fullName evidence="2">Uncharacterized protein</fullName>
    </submittedName>
</protein>
<proteinExistence type="predicted"/>
<feature type="region of interest" description="Disordered" evidence="1">
    <location>
        <begin position="1"/>
        <end position="26"/>
    </location>
</feature>
<comment type="caution">
    <text evidence="2">The sequence shown here is derived from an EMBL/GenBank/DDBJ whole genome shotgun (WGS) entry which is preliminary data.</text>
</comment>
<dbReference type="AlphaFoldDB" id="A0A3S5CKT6"/>
<dbReference type="Proteomes" id="UP000784294">
    <property type="component" value="Unassembled WGS sequence"/>
</dbReference>
<name>A0A3S5CKT6_9PLAT</name>
<keyword evidence="3" id="KW-1185">Reference proteome</keyword>